<dbReference type="EMBL" id="VLPK01000007">
    <property type="protein sequence ID" value="TSJ36432.1"/>
    <property type="molecule type" value="Genomic_DNA"/>
</dbReference>
<proteinExistence type="predicted"/>
<keyword evidence="2" id="KW-1185">Reference proteome</keyword>
<comment type="caution">
    <text evidence="1">The sequence shown here is derived from an EMBL/GenBank/DDBJ whole genome shotgun (WGS) entry which is preliminary data.</text>
</comment>
<gene>
    <name evidence="1" type="ORF">FO440_23310</name>
</gene>
<reference evidence="1 2" key="1">
    <citation type="submission" date="2019-07" db="EMBL/GenBank/DDBJ databases">
        <authorList>
            <person name="Huq M.A."/>
        </authorList>
    </citation>
    <scope>NUCLEOTIDE SEQUENCE [LARGE SCALE GENOMIC DNA]</scope>
    <source>
        <strain evidence="1 2">MAH-19</strain>
    </source>
</reference>
<sequence>MMTPEEQVHEFLSKPFRSRNTLFEFNFYFHTENRGLMEVVYLLNEKVEFFRFEIDYADSLPEITFDDLEITLQSGEVIANLKMLLSEALYCFTNQIDRIGRKERQVAII</sequence>
<protein>
    <submittedName>
        <fullName evidence="1">Uncharacterized protein</fullName>
    </submittedName>
</protein>
<organism evidence="1 2">
    <name type="scientific">Mucilaginibacter corticis</name>
    <dbReference type="NCBI Taxonomy" id="2597670"/>
    <lineage>
        <taxon>Bacteria</taxon>
        <taxon>Pseudomonadati</taxon>
        <taxon>Bacteroidota</taxon>
        <taxon>Sphingobacteriia</taxon>
        <taxon>Sphingobacteriales</taxon>
        <taxon>Sphingobacteriaceae</taxon>
        <taxon>Mucilaginibacter</taxon>
    </lineage>
</organism>
<dbReference type="AlphaFoldDB" id="A0A556M956"/>
<evidence type="ECO:0000313" key="1">
    <source>
        <dbReference type="EMBL" id="TSJ36432.1"/>
    </source>
</evidence>
<accession>A0A556M956</accession>
<evidence type="ECO:0000313" key="2">
    <source>
        <dbReference type="Proteomes" id="UP000318733"/>
    </source>
</evidence>
<dbReference type="Proteomes" id="UP000318733">
    <property type="component" value="Unassembled WGS sequence"/>
</dbReference>
<name>A0A556M956_9SPHI</name>
<dbReference type="RefSeq" id="WP_144250723.1">
    <property type="nucleotide sequence ID" value="NZ_VLPK01000007.1"/>
</dbReference>